<dbReference type="Proteomes" id="UP000183832">
    <property type="component" value="Unassembled WGS sequence"/>
</dbReference>
<evidence type="ECO:0000313" key="1">
    <source>
        <dbReference type="EMBL" id="CRK86805.1"/>
    </source>
</evidence>
<dbReference type="EMBL" id="CVRI01000002">
    <property type="protein sequence ID" value="CRK86805.1"/>
    <property type="molecule type" value="Genomic_DNA"/>
</dbReference>
<name>A0A1J1HFK8_9DIPT</name>
<reference evidence="1 2" key="1">
    <citation type="submission" date="2015-04" db="EMBL/GenBank/DDBJ databases">
        <authorList>
            <person name="Syromyatnikov M.Y."/>
            <person name="Popov V.N."/>
        </authorList>
    </citation>
    <scope>NUCLEOTIDE SEQUENCE [LARGE SCALE GENOMIC DNA]</scope>
</reference>
<keyword evidence="2" id="KW-1185">Reference proteome</keyword>
<sequence>MCTISQLGKTTTDLFFNLFHSMVAAVVAYVRLSSDPVASICAVKVKTTISEFDTEASHLES</sequence>
<accession>A0A1J1HFK8</accession>
<proteinExistence type="predicted"/>
<organism evidence="1 2">
    <name type="scientific">Clunio marinus</name>
    <dbReference type="NCBI Taxonomy" id="568069"/>
    <lineage>
        <taxon>Eukaryota</taxon>
        <taxon>Metazoa</taxon>
        <taxon>Ecdysozoa</taxon>
        <taxon>Arthropoda</taxon>
        <taxon>Hexapoda</taxon>
        <taxon>Insecta</taxon>
        <taxon>Pterygota</taxon>
        <taxon>Neoptera</taxon>
        <taxon>Endopterygota</taxon>
        <taxon>Diptera</taxon>
        <taxon>Nematocera</taxon>
        <taxon>Chironomoidea</taxon>
        <taxon>Chironomidae</taxon>
        <taxon>Clunio</taxon>
    </lineage>
</organism>
<gene>
    <name evidence="1" type="ORF">CLUMA_CG000636</name>
</gene>
<evidence type="ECO:0000313" key="2">
    <source>
        <dbReference type="Proteomes" id="UP000183832"/>
    </source>
</evidence>
<dbReference type="AlphaFoldDB" id="A0A1J1HFK8"/>
<protein>
    <submittedName>
        <fullName evidence="1">CLUMA_CG000636, isoform A</fullName>
    </submittedName>
</protein>